<keyword evidence="3" id="KW-1185">Reference proteome</keyword>
<gene>
    <name evidence="2" type="ORF">FSP39_011011</name>
</gene>
<evidence type="ECO:0000256" key="1">
    <source>
        <dbReference type="SAM" id="MobiDB-lite"/>
    </source>
</evidence>
<evidence type="ECO:0000313" key="2">
    <source>
        <dbReference type="EMBL" id="KAK3093095.1"/>
    </source>
</evidence>
<accession>A0AA88Y365</accession>
<feature type="compositionally biased region" description="Basic and acidic residues" evidence="1">
    <location>
        <begin position="13"/>
        <end position="28"/>
    </location>
</feature>
<dbReference type="Proteomes" id="UP001186944">
    <property type="component" value="Unassembled WGS sequence"/>
</dbReference>
<dbReference type="EMBL" id="VSWD01000009">
    <property type="protein sequence ID" value="KAK3093095.1"/>
    <property type="molecule type" value="Genomic_DNA"/>
</dbReference>
<feature type="region of interest" description="Disordered" evidence="1">
    <location>
        <begin position="1"/>
        <end position="29"/>
    </location>
</feature>
<name>A0AA88Y365_PINIB</name>
<sequence>MYGSYDMSTMRSTDSRISHLSHESDPRRLSSCYPGTSGTMMSLSSNRPFSWHSEHFDLDTQLAAIQNGFPTSQNLSDNHRSVPQDLSGILVAPTASWAQTIFSNDMPIRQLMMERYSPDSIASLMIPQKISSGGHNSNNTNMSQKALNDNVVGMA</sequence>
<protein>
    <submittedName>
        <fullName evidence="2">Uncharacterized protein</fullName>
    </submittedName>
</protein>
<evidence type="ECO:0000313" key="3">
    <source>
        <dbReference type="Proteomes" id="UP001186944"/>
    </source>
</evidence>
<organism evidence="2 3">
    <name type="scientific">Pinctada imbricata</name>
    <name type="common">Atlantic pearl-oyster</name>
    <name type="synonym">Pinctada martensii</name>
    <dbReference type="NCBI Taxonomy" id="66713"/>
    <lineage>
        <taxon>Eukaryota</taxon>
        <taxon>Metazoa</taxon>
        <taxon>Spiralia</taxon>
        <taxon>Lophotrochozoa</taxon>
        <taxon>Mollusca</taxon>
        <taxon>Bivalvia</taxon>
        <taxon>Autobranchia</taxon>
        <taxon>Pteriomorphia</taxon>
        <taxon>Pterioida</taxon>
        <taxon>Pterioidea</taxon>
        <taxon>Pteriidae</taxon>
        <taxon>Pinctada</taxon>
    </lineage>
</organism>
<comment type="caution">
    <text evidence="2">The sequence shown here is derived from an EMBL/GenBank/DDBJ whole genome shotgun (WGS) entry which is preliminary data.</text>
</comment>
<reference evidence="2" key="1">
    <citation type="submission" date="2019-08" db="EMBL/GenBank/DDBJ databases">
        <title>The improved chromosome-level genome for the pearl oyster Pinctada fucata martensii using PacBio sequencing and Hi-C.</title>
        <authorList>
            <person name="Zheng Z."/>
        </authorList>
    </citation>
    <scope>NUCLEOTIDE SEQUENCE</scope>
    <source>
        <strain evidence="2">ZZ-2019</strain>
        <tissue evidence="2">Adductor muscle</tissue>
    </source>
</reference>
<dbReference type="AlphaFoldDB" id="A0AA88Y365"/>
<proteinExistence type="predicted"/>
<feature type="compositionally biased region" description="Polar residues" evidence="1">
    <location>
        <begin position="1"/>
        <end position="12"/>
    </location>
</feature>